<dbReference type="Gene3D" id="3.30.40.10">
    <property type="entry name" value="Zinc/RING finger domain, C3HC4 (zinc finger)"/>
    <property type="match status" value="1"/>
</dbReference>
<dbReference type="EMBL" id="AJIL01000059">
    <property type="protein sequence ID" value="KNE98207.1"/>
    <property type="molecule type" value="Genomic_DNA"/>
</dbReference>
<dbReference type="GO" id="GO:0016567">
    <property type="term" value="P:protein ubiquitination"/>
    <property type="evidence" value="ECO:0007669"/>
    <property type="project" value="TreeGrafter"/>
</dbReference>
<organism evidence="8 9">
    <name type="scientific">Puccinia striiformis f. sp. tritici PST-78</name>
    <dbReference type="NCBI Taxonomy" id="1165861"/>
    <lineage>
        <taxon>Eukaryota</taxon>
        <taxon>Fungi</taxon>
        <taxon>Dikarya</taxon>
        <taxon>Basidiomycota</taxon>
        <taxon>Pucciniomycotina</taxon>
        <taxon>Pucciniomycetes</taxon>
        <taxon>Pucciniales</taxon>
        <taxon>Pucciniaceae</taxon>
        <taxon>Puccinia</taxon>
    </lineage>
</organism>
<evidence type="ECO:0000256" key="2">
    <source>
        <dbReference type="ARBA" id="ARBA00022771"/>
    </source>
</evidence>
<dbReference type="GO" id="GO:0008270">
    <property type="term" value="F:zinc ion binding"/>
    <property type="evidence" value="ECO:0007669"/>
    <property type="project" value="UniProtKB-KW"/>
</dbReference>
<feature type="region of interest" description="Disordered" evidence="5">
    <location>
        <begin position="63"/>
        <end position="113"/>
    </location>
</feature>
<evidence type="ECO:0000256" key="1">
    <source>
        <dbReference type="ARBA" id="ARBA00022723"/>
    </source>
</evidence>
<feature type="chain" id="PRO_5005550292" description="RING-type domain-containing protein" evidence="6">
    <location>
        <begin position="29"/>
        <end position="289"/>
    </location>
</feature>
<feature type="domain" description="RING-type" evidence="7">
    <location>
        <begin position="136"/>
        <end position="180"/>
    </location>
</feature>
<evidence type="ECO:0000259" key="7">
    <source>
        <dbReference type="PROSITE" id="PS50089"/>
    </source>
</evidence>
<dbReference type="InterPro" id="IPR001841">
    <property type="entry name" value="Znf_RING"/>
</dbReference>
<dbReference type="GO" id="GO:0061630">
    <property type="term" value="F:ubiquitin protein ligase activity"/>
    <property type="evidence" value="ECO:0007669"/>
    <property type="project" value="TreeGrafter"/>
</dbReference>
<dbReference type="PANTHER" id="PTHR45969:SF69">
    <property type="entry name" value="FINGER DOMAIN PROTEIN, PUTATIVE (AFU_ORTHOLOGUE AFUA_3G12190)-RELATED"/>
    <property type="match status" value="1"/>
</dbReference>
<dbReference type="AlphaFoldDB" id="A0A0L0VFZ2"/>
<gene>
    <name evidence="8" type="ORF">PSTG_08475</name>
</gene>
<feature type="signal peptide" evidence="6">
    <location>
        <begin position="1"/>
        <end position="28"/>
    </location>
</feature>
<keyword evidence="3" id="KW-0862">Zinc</keyword>
<evidence type="ECO:0000313" key="9">
    <source>
        <dbReference type="Proteomes" id="UP000054564"/>
    </source>
</evidence>
<dbReference type="PROSITE" id="PS50089">
    <property type="entry name" value="ZF_RING_2"/>
    <property type="match status" value="1"/>
</dbReference>
<dbReference type="InterPro" id="IPR013083">
    <property type="entry name" value="Znf_RING/FYVE/PHD"/>
</dbReference>
<proteinExistence type="predicted"/>
<dbReference type="Proteomes" id="UP000054564">
    <property type="component" value="Unassembled WGS sequence"/>
</dbReference>
<dbReference type="PANTHER" id="PTHR45969">
    <property type="entry name" value="RING ZINC FINGER PROTEIN-RELATED"/>
    <property type="match status" value="1"/>
</dbReference>
<feature type="compositionally biased region" description="Basic and acidic residues" evidence="5">
    <location>
        <begin position="84"/>
        <end position="113"/>
    </location>
</feature>
<name>A0A0L0VFZ2_9BASI</name>
<dbReference type="Pfam" id="PF13639">
    <property type="entry name" value="zf-RING_2"/>
    <property type="match status" value="1"/>
</dbReference>
<accession>A0A0L0VFZ2</accession>
<keyword evidence="9" id="KW-1185">Reference proteome</keyword>
<sequence>MIHDNFLSLLVLLLTATTTLIGAPPIKAEPFPEDIGIPRDISTPRDIGCLRDPSPPRHIVIPGDISSLGESSSSGSGSATLLRHQPETEKPHHYPGDKWVSKEPDASPRDHNVHDQGKLAITTHTNQNEDQEAATCAICLDDLENDQHDKIKKWTTCTHLFHEDCIAEWTKEHKTCPICREVDHSLPEPRIEPPRIEPTPQQRRILHEARDELIRLEQLPPSDQNNEERTALILSVINMDSIEQVWEHLYPRNRAKMNMLAEVEYTNPLNSWIGWSIGKEWKDQVDQPQ</sequence>
<dbReference type="STRING" id="1165861.A0A0L0VFZ2"/>
<dbReference type="SUPFAM" id="SSF57850">
    <property type="entry name" value="RING/U-box"/>
    <property type="match status" value="1"/>
</dbReference>
<keyword evidence="1" id="KW-0479">Metal-binding</keyword>
<feature type="compositionally biased region" description="Low complexity" evidence="5">
    <location>
        <begin position="66"/>
        <end position="78"/>
    </location>
</feature>
<protein>
    <recommendedName>
        <fullName evidence="7">RING-type domain-containing protein</fullName>
    </recommendedName>
</protein>
<evidence type="ECO:0000256" key="3">
    <source>
        <dbReference type="ARBA" id="ARBA00022833"/>
    </source>
</evidence>
<evidence type="ECO:0000256" key="6">
    <source>
        <dbReference type="SAM" id="SignalP"/>
    </source>
</evidence>
<evidence type="ECO:0000256" key="5">
    <source>
        <dbReference type="SAM" id="MobiDB-lite"/>
    </source>
</evidence>
<keyword evidence="6" id="KW-0732">Signal</keyword>
<evidence type="ECO:0000256" key="4">
    <source>
        <dbReference type="PROSITE-ProRule" id="PRU00175"/>
    </source>
</evidence>
<reference evidence="9" key="1">
    <citation type="submission" date="2014-03" db="EMBL/GenBank/DDBJ databases">
        <title>The Genome Sequence of Puccinia striiformis f. sp. tritici PST-78.</title>
        <authorList>
            <consortium name="The Broad Institute Genome Sequencing Platform"/>
            <person name="Cuomo C."/>
            <person name="Hulbert S."/>
            <person name="Chen X."/>
            <person name="Walker B."/>
            <person name="Young S.K."/>
            <person name="Zeng Q."/>
            <person name="Gargeya S."/>
            <person name="Fitzgerald M."/>
            <person name="Haas B."/>
            <person name="Abouelleil A."/>
            <person name="Alvarado L."/>
            <person name="Arachchi H.M."/>
            <person name="Berlin A.M."/>
            <person name="Chapman S.B."/>
            <person name="Goldberg J."/>
            <person name="Griggs A."/>
            <person name="Gujja S."/>
            <person name="Hansen M."/>
            <person name="Howarth C."/>
            <person name="Imamovic A."/>
            <person name="Larimer J."/>
            <person name="McCowan C."/>
            <person name="Montmayeur A."/>
            <person name="Murphy C."/>
            <person name="Neiman D."/>
            <person name="Pearson M."/>
            <person name="Priest M."/>
            <person name="Roberts A."/>
            <person name="Saif S."/>
            <person name="Shea T."/>
            <person name="Sisk P."/>
            <person name="Sykes S."/>
            <person name="Wortman J."/>
            <person name="Nusbaum C."/>
            <person name="Birren B."/>
        </authorList>
    </citation>
    <scope>NUCLEOTIDE SEQUENCE [LARGE SCALE GENOMIC DNA]</scope>
    <source>
        <strain evidence="9">race PST-78</strain>
    </source>
</reference>
<comment type="caution">
    <text evidence="8">The sequence shown here is derived from an EMBL/GenBank/DDBJ whole genome shotgun (WGS) entry which is preliminary data.</text>
</comment>
<keyword evidence="2 4" id="KW-0863">Zinc-finger</keyword>
<evidence type="ECO:0000313" key="8">
    <source>
        <dbReference type="EMBL" id="KNE98207.1"/>
    </source>
</evidence>
<dbReference type="SMART" id="SM00184">
    <property type="entry name" value="RING"/>
    <property type="match status" value="1"/>
</dbReference>